<keyword evidence="7" id="KW-0704">Schiff base</keyword>
<dbReference type="SUPFAM" id="SSF51569">
    <property type="entry name" value="Aldolase"/>
    <property type="match status" value="1"/>
</dbReference>
<evidence type="ECO:0000256" key="5">
    <source>
        <dbReference type="ARBA" id="ARBA00013063"/>
    </source>
</evidence>
<comment type="catalytic activity">
    <reaction evidence="1">
        <text>2-dehydro-3-deoxy-6-phospho-D-gluconate = D-glyceraldehyde 3-phosphate + pyruvate</text>
        <dbReference type="Rhea" id="RHEA:17089"/>
        <dbReference type="ChEBI" id="CHEBI:15361"/>
        <dbReference type="ChEBI" id="CHEBI:57569"/>
        <dbReference type="ChEBI" id="CHEBI:59776"/>
        <dbReference type="EC" id="4.1.2.14"/>
    </reaction>
</comment>
<dbReference type="NCBIfam" id="NF004325">
    <property type="entry name" value="PRK05718.1"/>
    <property type="match status" value="1"/>
</dbReference>
<protein>
    <recommendedName>
        <fullName evidence="5">2-dehydro-3-deoxy-phosphogluconate aldolase</fullName>
        <ecNumber evidence="5">4.1.2.14</ecNumber>
    </recommendedName>
</protein>
<organism evidence="9 10">
    <name type="scientific">Actinorhabdospora filicis</name>
    <dbReference type="NCBI Taxonomy" id="1785913"/>
    <lineage>
        <taxon>Bacteria</taxon>
        <taxon>Bacillati</taxon>
        <taxon>Actinomycetota</taxon>
        <taxon>Actinomycetes</taxon>
        <taxon>Micromonosporales</taxon>
        <taxon>Micromonosporaceae</taxon>
        <taxon>Actinorhabdospora</taxon>
    </lineage>
</organism>
<dbReference type="InterPro" id="IPR013785">
    <property type="entry name" value="Aldolase_TIM"/>
</dbReference>
<dbReference type="Gene3D" id="3.20.20.70">
    <property type="entry name" value="Aldolase class I"/>
    <property type="match status" value="1"/>
</dbReference>
<evidence type="ECO:0000313" key="9">
    <source>
        <dbReference type="EMBL" id="GLZ77722.1"/>
    </source>
</evidence>
<evidence type="ECO:0000313" key="10">
    <source>
        <dbReference type="Proteomes" id="UP001165079"/>
    </source>
</evidence>
<dbReference type="NCBIfam" id="TIGR01182">
    <property type="entry name" value="eda"/>
    <property type="match status" value="1"/>
</dbReference>
<dbReference type="PANTHER" id="PTHR30246">
    <property type="entry name" value="2-KETO-3-DEOXY-6-PHOSPHOGLUCONATE ALDOLASE"/>
    <property type="match status" value="1"/>
</dbReference>
<dbReference type="GO" id="GO:0008675">
    <property type="term" value="F:2-dehydro-3-deoxy-phosphogluconate aldolase activity"/>
    <property type="evidence" value="ECO:0007669"/>
    <property type="project" value="UniProtKB-EC"/>
</dbReference>
<comment type="caution">
    <text evidence="9">The sequence shown here is derived from an EMBL/GenBank/DDBJ whole genome shotgun (WGS) entry which is preliminary data.</text>
</comment>
<dbReference type="Pfam" id="PF01081">
    <property type="entry name" value="Aldolase"/>
    <property type="match status" value="1"/>
</dbReference>
<evidence type="ECO:0000256" key="4">
    <source>
        <dbReference type="ARBA" id="ARBA00011233"/>
    </source>
</evidence>
<comment type="subunit">
    <text evidence="4">Homotrimer.</text>
</comment>
<keyword evidence="8" id="KW-0119">Carbohydrate metabolism</keyword>
<evidence type="ECO:0000256" key="3">
    <source>
        <dbReference type="ARBA" id="ARBA00006906"/>
    </source>
</evidence>
<dbReference type="Proteomes" id="UP001165079">
    <property type="component" value="Unassembled WGS sequence"/>
</dbReference>
<gene>
    <name evidence="9" type="ORF">Afil01_25290</name>
</gene>
<reference evidence="9" key="1">
    <citation type="submission" date="2023-03" db="EMBL/GenBank/DDBJ databases">
        <title>Actinorhabdospora filicis NBRC 111898.</title>
        <authorList>
            <person name="Ichikawa N."/>
            <person name="Sato H."/>
            <person name="Tonouchi N."/>
        </authorList>
    </citation>
    <scope>NUCLEOTIDE SEQUENCE</scope>
    <source>
        <strain evidence="9">NBRC 111898</strain>
    </source>
</reference>
<dbReference type="InterPro" id="IPR000887">
    <property type="entry name" value="Aldlse_KDPG_KHG"/>
</dbReference>
<evidence type="ECO:0000256" key="8">
    <source>
        <dbReference type="ARBA" id="ARBA00023277"/>
    </source>
</evidence>
<comment type="pathway">
    <text evidence="2">Carbohydrate acid metabolism; 2-dehydro-3-deoxy-D-gluconate degradation; D-glyceraldehyde 3-phosphate and pyruvate from 2-dehydro-3-deoxy-D-gluconate: step 2/2.</text>
</comment>
<dbReference type="InterPro" id="IPR031337">
    <property type="entry name" value="KDPG/KHG_AS_1"/>
</dbReference>
<dbReference type="AlphaFoldDB" id="A0A9W6W345"/>
<dbReference type="EMBL" id="BSTX01000001">
    <property type="protein sequence ID" value="GLZ77722.1"/>
    <property type="molecule type" value="Genomic_DNA"/>
</dbReference>
<dbReference type="PROSITE" id="PS00159">
    <property type="entry name" value="ALDOLASE_KDPG_KHG_1"/>
    <property type="match status" value="1"/>
</dbReference>
<dbReference type="EC" id="4.1.2.14" evidence="5"/>
<evidence type="ECO:0000256" key="6">
    <source>
        <dbReference type="ARBA" id="ARBA00023239"/>
    </source>
</evidence>
<dbReference type="PANTHER" id="PTHR30246:SF1">
    <property type="entry name" value="2-DEHYDRO-3-DEOXY-6-PHOSPHOGALACTONATE ALDOLASE-RELATED"/>
    <property type="match status" value="1"/>
</dbReference>
<dbReference type="CDD" id="cd00452">
    <property type="entry name" value="KDPG_aldolase"/>
    <property type="match status" value="1"/>
</dbReference>
<dbReference type="PROSITE" id="PS00160">
    <property type="entry name" value="ALDOLASE_KDPG_KHG_2"/>
    <property type="match status" value="1"/>
</dbReference>
<sequence>MLALDLLGLGPVLPVVVLDRAEDAVPVAEALVAGGVTTMELTLRTPVALAAIEAVAAKVPGIVIGAGTVVSPGQARDAVSAGARFLVSPGSPESLVDAMAAAKVPFLPGVSTATEAMALLARGVTELKLFPASAVGGPALLRALSGPLPQLTFCPTGGITPETAGDYLSLSNVACVGGSWLTPPGLVASGDWAGITALARARPL</sequence>
<evidence type="ECO:0000256" key="2">
    <source>
        <dbReference type="ARBA" id="ARBA00004736"/>
    </source>
</evidence>
<accession>A0A9W6W345</accession>
<keyword evidence="6" id="KW-0456">Lyase</keyword>
<dbReference type="RefSeq" id="WP_285662812.1">
    <property type="nucleotide sequence ID" value="NZ_BSTX01000001.1"/>
</dbReference>
<comment type="similarity">
    <text evidence="3">Belongs to the KHG/KDPG aldolase family.</text>
</comment>
<keyword evidence="10" id="KW-1185">Reference proteome</keyword>
<name>A0A9W6W345_9ACTN</name>
<dbReference type="InterPro" id="IPR031338">
    <property type="entry name" value="KDPG/KHG_AS_2"/>
</dbReference>
<proteinExistence type="inferred from homology"/>
<evidence type="ECO:0000256" key="1">
    <source>
        <dbReference type="ARBA" id="ARBA00000654"/>
    </source>
</evidence>
<evidence type="ECO:0000256" key="7">
    <source>
        <dbReference type="ARBA" id="ARBA00023270"/>
    </source>
</evidence>